<dbReference type="Proteomes" id="UP000199393">
    <property type="component" value="Chromosome I"/>
</dbReference>
<evidence type="ECO:0000313" key="1">
    <source>
        <dbReference type="EMBL" id="SBV27566.1"/>
    </source>
</evidence>
<sequence length="137" mass="14681">MSVQAHADAFLARARTAPGLPQLVVLDGFVPAGQAMPYLLVYLHAETPELPDSRSVQGASERFVMYAYCHSVGGSALAARAVSQRGRGVLLDAVLSVAGRRCFPIRHVESPAVQRDESTGTAVFDQVDIYRLESVPA</sequence>
<accession>A0A1C3N4U7</accession>
<protein>
    <recommendedName>
        <fullName evidence="3">DUF3168 domain-containing protein</fullName>
    </recommendedName>
</protein>
<keyword evidence="2" id="KW-1185">Reference proteome</keyword>
<proteinExistence type="predicted"/>
<dbReference type="AlphaFoldDB" id="A0A1C3N4U7"/>
<evidence type="ECO:0000313" key="2">
    <source>
        <dbReference type="Proteomes" id="UP000199393"/>
    </source>
</evidence>
<dbReference type="RefSeq" id="WP_091591451.1">
    <property type="nucleotide sequence ID" value="NZ_JBHRWG010000004.1"/>
</dbReference>
<dbReference type="EMBL" id="LT598496">
    <property type="protein sequence ID" value="SBV27566.1"/>
    <property type="molecule type" value="Genomic_DNA"/>
</dbReference>
<name>A0A1C3N4U7_9ACTN</name>
<dbReference type="OrthoDB" id="3394230at2"/>
<dbReference type="STRING" id="307121.GA0070620_3090"/>
<gene>
    <name evidence="1" type="ORF">GA0070620_3090</name>
</gene>
<reference evidence="2" key="1">
    <citation type="submission" date="2016-06" db="EMBL/GenBank/DDBJ databases">
        <authorList>
            <person name="Varghese N."/>
        </authorList>
    </citation>
    <scope>NUCLEOTIDE SEQUENCE [LARGE SCALE GENOMIC DNA]</scope>
    <source>
        <strain evidence="2">DSM 45344</strain>
    </source>
</reference>
<organism evidence="1 2">
    <name type="scientific">Micromonospora krabiensis</name>
    <dbReference type="NCBI Taxonomy" id="307121"/>
    <lineage>
        <taxon>Bacteria</taxon>
        <taxon>Bacillati</taxon>
        <taxon>Actinomycetota</taxon>
        <taxon>Actinomycetes</taxon>
        <taxon>Micromonosporales</taxon>
        <taxon>Micromonosporaceae</taxon>
        <taxon>Micromonospora</taxon>
    </lineage>
</organism>
<evidence type="ECO:0008006" key="3">
    <source>
        <dbReference type="Google" id="ProtNLM"/>
    </source>
</evidence>